<evidence type="ECO:0000313" key="3">
    <source>
        <dbReference type="EMBL" id="MCW7755237.1"/>
    </source>
</evidence>
<keyword evidence="2" id="KW-1133">Transmembrane helix</keyword>
<feature type="region of interest" description="Disordered" evidence="1">
    <location>
        <begin position="203"/>
        <end position="251"/>
    </location>
</feature>
<evidence type="ECO:0000313" key="4">
    <source>
        <dbReference type="Proteomes" id="UP001209681"/>
    </source>
</evidence>
<feature type="transmembrane region" description="Helical" evidence="2">
    <location>
        <begin position="152"/>
        <end position="172"/>
    </location>
</feature>
<evidence type="ECO:0000256" key="1">
    <source>
        <dbReference type="SAM" id="MobiDB-lite"/>
    </source>
</evidence>
<sequence length="251" mass="27642">MSDDVEQCLDWFLERSDKALDSELATTDRIRDRIAFISGVLLTPAAVIVVSLLSTYGAGYFAGLGFWLFSVPASLSILLLLVSLAFVFFVLFRGFEYKAGIKPPALFEYYQGGSSIKESICDTKHILLMSLNESISHNAGVNRRRMTGILRAQVAATLAIPFVLASMPYYFYVQTVSNEKEAVVVEILQTRQPLEVVMTEDTNKIPASSQQSPAAPSQPLIPEPTRPAPPTEKFFDSVIPPKGEGNKTLNE</sequence>
<feature type="compositionally biased region" description="Pro residues" evidence="1">
    <location>
        <begin position="219"/>
        <end position="230"/>
    </location>
</feature>
<proteinExistence type="predicted"/>
<dbReference type="Proteomes" id="UP001209681">
    <property type="component" value="Unassembled WGS sequence"/>
</dbReference>
<keyword evidence="4" id="KW-1185">Reference proteome</keyword>
<comment type="caution">
    <text evidence="3">The sequence shown here is derived from an EMBL/GenBank/DDBJ whole genome shotgun (WGS) entry which is preliminary data.</text>
</comment>
<dbReference type="RefSeq" id="WP_265426172.1">
    <property type="nucleotide sequence ID" value="NZ_JAPFPW010000026.1"/>
</dbReference>
<gene>
    <name evidence="3" type="ORF">OOT00_14710</name>
</gene>
<feature type="compositionally biased region" description="Low complexity" evidence="1">
    <location>
        <begin position="206"/>
        <end position="218"/>
    </location>
</feature>
<keyword evidence="2" id="KW-0472">Membrane</keyword>
<reference evidence="3 4" key="1">
    <citation type="submission" date="2022-11" db="EMBL/GenBank/DDBJ databases">
        <title>Desulfobotulus tamanensis H1 sp. nov. - anaerobic, alkaliphilic, sulphate reducing bacterium isolated from terrestrial mud volcano.</title>
        <authorList>
            <person name="Frolova A."/>
            <person name="Merkel A.Y."/>
            <person name="Slobodkin A.I."/>
        </authorList>
    </citation>
    <scope>NUCLEOTIDE SEQUENCE [LARGE SCALE GENOMIC DNA]</scope>
    <source>
        <strain evidence="3 4">H1</strain>
    </source>
</reference>
<feature type="transmembrane region" description="Helical" evidence="2">
    <location>
        <begin position="34"/>
        <end position="54"/>
    </location>
</feature>
<accession>A0ABT3NEA8</accession>
<feature type="transmembrane region" description="Helical" evidence="2">
    <location>
        <begin position="66"/>
        <end position="92"/>
    </location>
</feature>
<keyword evidence="2" id="KW-0812">Transmembrane</keyword>
<evidence type="ECO:0000256" key="2">
    <source>
        <dbReference type="SAM" id="Phobius"/>
    </source>
</evidence>
<name>A0ABT3NEA8_9BACT</name>
<organism evidence="3 4">
    <name type="scientific">Desulfobotulus pelophilus</name>
    <dbReference type="NCBI Taxonomy" id="2823377"/>
    <lineage>
        <taxon>Bacteria</taxon>
        <taxon>Pseudomonadati</taxon>
        <taxon>Thermodesulfobacteriota</taxon>
        <taxon>Desulfobacteria</taxon>
        <taxon>Desulfobacterales</taxon>
        <taxon>Desulfobacteraceae</taxon>
        <taxon>Desulfobotulus</taxon>
    </lineage>
</organism>
<protein>
    <submittedName>
        <fullName evidence="3">Uncharacterized protein</fullName>
    </submittedName>
</protein>
<dbReference type="EMBL" id="JAPFPW010000026">
    <property type="protein sequence ID" value="MCW7755237.1"/>
    <property type="molecule type" value="Genomic_DNA"/>
</dbReference>